<accession>A0A6C0I7A1</accession>
<dbReference type="InterPro" id="IPR041412">
    <property type="entry name" value="Xrn1_helical"/>
</dbReference>
<evidence type="ECO:0000313" key="7">
    <source>
        <dbReference type="EMBL" id="QHT88871.1"/>
    </source>
</evidence>
<comment type="similarity">
    <text evidence="4">Belongs to the 5'-3' exonuclease family.</text>
</comment>
<dbReference type="InterPro" id="IPR004859">
    <property type="entry name" value="Xrn1_N"/>
</dbReference>
<protein>
    <recommendedName>
        <fullName evidence="8">Xrn1 N-terminal domain-containing protein</fullName>
    </recommendedName>
</protein>
<feature type="domain" description="Xrn1 helical" evidence="6">
    <location>
        <begin position="393"/>
        <end position="501"/>
    </location>
</feature>
<organism evidence="7">
    <name type="scientific">viral metagenome</name>
    <dbReference type="NCBI Taxonomy" id="1070528"/>
    <lineage>
        <taxon>unclassified sequences</taxon>
        <taxon>metagenomes</taxon>
        <taxon>organismal metagenomes</taxon>
    </lineage>
</organism>
<dbReference type="Gene3D" id="3.40.50.12390">
    <property type="match status" value="1"/>
</dbReference>
<keyword evidence="1" id="KW-0540">Nuclease</keyword>
<dbReference type="GO" id="GO:0000956">
    <property type="term" value="P:nuclear-transcribed mRNA catabolic process"/>
    <property type="evidence" value="ECO:0007669"/>
    <property type="project" value="TreeGrafter"/>
</dbReference>
<dbReference type="GO" id="GO:0005634">
    <property type="term" value="C:nucleus"/>
    <property type="evidence" value="ECO:0007669"/>
    <property type="project" value="TreeGrafter"/>
</dbReference>
<feature type="domain" description="Xrn1 helical" evidence="6">
    <location>
        <begin position="274"/>
        <end position="368"/>
    </location>
</feature>
<dbReference type="InterPro" id="IPR027073">
    <property type="entry name" value="5_3_exoribonuclease"/>
</dbReference>
<dbReference type="GO" id="GO:0016075">
    <property type="term" value="P:rRNA catabolic process"/>
    <property type="evidence" value="ECO:0007669"/>
    <property type="project" value="TreeGrafter"/>
</dbReference>
<sequence length="550" mass="64165">MGIPSFFAYIVKNHPSIIRKYSKSLLTVDNLYLDCNSIIYDAYSKMKFDSLTESVAISIIKAVISKIEYYIQTISPSKTVIIAFDGVAPVAKLEQQRARRYKSGYQNNISRTLFKKDKEDPWNTTAITPGTKFMADLNAAVTAHFSKIATEKDPPSWMKGLNIMVSGSNRVGEGEHKLFDYIRKNPEKHANETTVIYGLDADLIMLSINHLPICPKIYLFRETPQFIGSIDANLEPDADYLLDIPELTEAIIAHMNNNVELSKEQQLSVSQKNKVYDYIFLGFFLGNDFMPHFPSVNIRTGGVDKMMNAYKATIGPDENLCDGKTINWNNVRKIIKFLASLEEEHIIAEHKFRNSRERRDMPQNTPEEKFKRFDSTPMYDRELEKYINPFKPFWQSRYYKALFDIQSDSDEEQRKDIATNYLQGLEWTMKYYTTGCPDWRWNYKYNYPPLLQDLIKHVPVFGCEFVPEKPPSPVAELVQLCYVLPRDNLNLLPPKLVKELLQKYDHWYKGDCDFVWAYCRYFWEAHVEMNDIDIDELEQFIESNRHLIEK</sequence>
<evidence type="ECO:0000256" key="1">
    <source>
        <dbReference type="ARBA" id="ARBA00022722"/>
    </source>
</evidence>
<reference evidence="7" key="1">
    <citation type="journal article" date="2020" name="Nature">
        <title>Giant virus diversity and host interactions through global metagenomics.</title>
        <authorList>
            <person name="Schulz F."/>
            <person name="Roux S."/>
            <person name="Paez-Espino D."/>
            <person name="Jungbluth S."/>
            <person name="Walsh D.A."/>
            <person name="Denef V.J."/>
            <person name="McMahon K.D."/>
            <person name="Konstantinidis K.T."/>
            <person name="Eloe-Fadrosh E.A."/>
            <person name="Kyrpides N.C."/>
            <person name="Woyke T."/>
        </authorList>
    </citation>
    <scope>NUCLEOTIDE SEQUENCE</scope>
    <source>
        <strain evidence="7">GVMAG-M-3300023184-51</strain>
    </source>
</reference>
<dbReference type="GO" id="GO:0004534">
    <property type="term" value="F:5'-3' RNA exonuclease activity"/>
    <property type="evidence" value="ECO:0007669"/>
    <property type="project" value="TreeGrafter"/>
</dbReference>
<evidence type="ECO:0000256" key="2">
    <source>
        <dbReference type="ARBA" id="ARBA00022801"/>
    </source>
</evidence>
<evidence type="ECO:0000259" key="5">
    <source>
        <dbReference type="Pfam" id="PF03159"/>
    </source>
</evidence>
<dbReference type="PANTHER" id="PTHR12341">
    <property type="entry name" value="5'-&gt;3' EXORIBONUCLEASE"/>
    <property type="match status" value="1"/>
</dbReference>
<dbReference type="AlphaFoldDB" id="A0A6C0I7A1"/>
<evidence type="ECO:0000259" key="6">
    <source>
        <dbReference type="Pfam" id="PF17846"/>
    </source>
</evidence>
<proteinExistence type="inferred from homology"/>
<name>A0A6C0I7A1_9ZZZZ</name>
<dbReference type="GO" id="GO:0003723">
    <property type="term" value="F:RNA binding"/>
    <property type="evidence" value="ECO:0007669"/>
    <property type="project" value="TreeGrafter"/>
</dbReference>
<dbReference type="PANTHER" id="PTHR12341:SF7">
    <property type="entry name" value="5'-3' EXORIBONUCLEASE 1"/>
    <property type="match status" value="1"/>
</dbReference>
<feature type="domain" description="Xrn1 N-terminal" evidence="5">
    <location>
        <begin position="1"/>
        <end position="222"/>
    </location>
</feature>
<dbReference type="EMBL" id="MN740125">
    <property type="protein sequence ID" value="QHT88871.1"/>
    <property type="molecule type" value="Genomic_DNA"/>
</dbReference>
<dbReference type="Pfam" id="PF17846">
    <property type="entry name" value="XRN_M"/>
    <property type="match status" value="2"/>
</dbReference>
<evidence type="ECO:0000256" key="3">
    <source>
        <dbReference type="ARBA" id="ARBA00022839"/>
    </source>
</evidence>
<dbReference type="Pfam" id="PF03159">
    <property type="entry name" value="XRN_N"/>
    <property type="match status" value="1"/>
</dbReference>
<evidence type="ECO:0008006" key="8">
    <source>
        <dbReference type="Google" id="ProtNLM"/>
    </source>
</evidence>
<keyword evidence="3" id="KW-0269">Exonuclease</keyword>
<keyword evidence="2" id="KW-0378">Hydrolase</keyword>
<evidence type="ECO:0000256" key="4">
    <source>
        <dbReference type="ARBA" id="ARBA00038299"/>
    </source>
</evidence>